<dbReference type="PANTHER" id="PTHR30069">
    <property type="entry name" value="TONB-DEPENDENT OUTER MEMBRANE RECEPTOR"/>
    <property type="match status" value="1"/>
</dbReference>
<keyword evidence="8" id="KW-0732">Signal</keyword>
<evidence type="ECO:0000259" key="9">
    <source>
        <dbReference type="Pfam" id="PF00593"/>
    </source>
</evidence>
<dbReference type="Gene3D" id="2.40.170.20">
    <property type="entry name" value="TonB-dependent receptor, beta-barrel domain"/>
    <property type="match status" value="1"/>
</dbReference>
<keyword evidence="2" id="KW-0813">Transport</keyword>
<reference evidence="11" key="1">
    <citation type="journal article" date="2019" name="Int. J. Syst. Evol. Microbiol.">
        <title>The Global Catalogue of Microorganisms (GCM) 10K type strain sequencing project: providing services to taxonomists for standard genome sequencing and annotation.</title>
        <authorList>
            <consortium name="The Broad Institute Genomics Platform"/>
            <consortium name="The Broad Institute Genome Sequencing Center for Infectious Disease"/>
            <person name="Wu L."/>
            <person name="Ma J."/>
        </authorList>
    </citation>
    <scope>NUCLEOTIDE SEQUENCE [LARGE SCALE GENOMIC DNA]</scope>
    <source>
        <strain evidence="11">JCM 18014</strain>
    </source>
</reference>
<dbReference type="Pfam" id="PF00593">
    <property type="entry name" value="TonB_dep_Rec_b-barrel"/>
    <property type="match status" value="1"/>
</dbReference>
<comment type="subcellular location">
    <subcellularLocation>
        <location evidence="1">Cell outer membrane</location>
        <topology evidence="1">Multi-pass membrane protein</topology>
    </subcellularLocation>
</comment>
<evidence type="ECO:0000256" key="2">
    <source>
        <dbReference type="ARBA" id="ARBA00022448"/>
    </source>
</evidence>
<protein>
    <submittedName>
        <fullName evidence="10">TonB-dependent copper receptor</fullName>
    </submittedName>
</protein>
<dbReference type="SUPFAM" id="SSF56935">
    <property type="entry name" value="Porins"/>
    <property type="match status" value="1"/>
</dbReference>
<name>A0ABP9JYK7_9SPHN</name>
<evidence type="ECO:0000256" key="4">
    <source>
        <dbReference type="ARBA" id="ARBA00022692"/>
    </source>
</evidence>
<dbReference type="InterPro" id="IPR000531">
    <property type="entry name" value="Beta-barrel_TonB"/>
</dbReference>
<evidence type="ECO:0000313" key="11">
    <source>
        <dbReference type="Proteomes" id="UP001500518"/>
    </source>
</evidence>
<evidence type="ECO:0000256" key="7">
    <source>
        <dbReference type="ARBA" id="ARBA00023237"/>
    </source>
</evidence>
<keyword evidence="5" id="KW-0798">TonB box</keyword>
<organism evidence="10 11">
    <name type="scientific">Erythrobacter westpacificensis</name>
    <dbReference type="NCBI Taxonomy" id="1055231"/>
    <lineage>
        <taxon>Bacteria</taxon>
        <taxon>Pseudomonadati</taxon>
        <taxon>Pseudomonadota</taxon>
        <taxon>Alphaproteobacteria</taxon>
        <taxon>Sphingomonadales</taxon>
        <taxon>Erythrobacteraceae</taxon>
        <taxon>Erythrobacter/Porphyrobacter group</taxon>
        <taxon>Erythrobacter</taxon>
    </lineage>
</organism>
<feature type="domain" description="TonB-dependent receptor-like beta-barrel" evidence="9">
    <location>
        <begin position="228"/>
        <end position="664"/>
    </location>
</feature>
<evidence type="ECO:0000256" key="6">
    <source>
        <dbReference type="ARBA" id="ARBA00023136"/>
    </source>
</evidence>
<evidence type="ECO:0000313" key="10">
    <source>
        <dbReference type="EMBL" id="GAA5047143.1"/>
    </source>
</evidence>
<dbReference type="Proteomes" id="UP001500518">
    <property type="component" value="Unassembled WGS sequence"/>
</dbReference>
<dbReference type="RefSeq" id="WP_346031388.1">
    <property type="nucleotide sequence ID" value="NZ_BAABHV010000001.1"/>
</dbReference>
<keyword evidence="7" id="KW-0998">Cell outer membrane</keyword>
<evidence type="ECO:0000256" key="5">
    <source>
        <dbReference type="ARBA" id="ARBA00023077"/>
    </source>
</evidence>
<evidence type="ECO:0000256" key="1">
    <source>
        <dbReference type="ARBA" id="ARBA00004571"/>
    </source>
</evidence>
<feature type="signal peptide" evidence="8">
    <location>
        <begin position="1"/>
        <end position="24"/>
    </location>
</feature>
<comment type="caution">
    <text evidence="10">The sequence shown here is derived from an EMBL/GenBank/DDBJ whole genome shotgun (WGS) entry which is preliminary data.</text>
</comment>
<evidence type="ECO:0000256" key="8">
    <source>
        <dbReference type="SAM" id="SignalP"/>
    </source>
</evidence>
<evidence type="ECO:0000256" key="3">
    <source>
        <dbReference type="ARBA" id="ARBA00022452"/>
    </source>
</evidence>
<keyword evidence="3" id="KW-1134">Transmembrane beta strand</keyword>
<accession>A0ABP9JYK7</accession>
<proteinExistence type="predicted"/>
<dbReference type="EMBL" id="BAABHV010000001">
    <property type="protein sequence ID" value="GAA5047143.1"/>
    <property type="molecule type" value="Genomic_DNA"/>
</dbReference>
<keyword evidence="10" id="KW-0675">Receptor</keyword>
<dbReference type="PANTHER" id="PTHR30069:SF49">
    <property type="entry name" value="OUTER MEMBRANE PROTEIN C"/>
    <property type="match status" value="1"/>
</dbReference>
<dbReference type="InterPro" id="IPR039426">
    <property type="entry name" value="TonB-dep_rcpt-like"/>
</dbReference>
<keyword evidence="4" id="KW-0812">Transmembrane</keyword>
<sequence length="705" mass="75000">MKTFTKAALGAACSLVCVPVAAHANEPNGGAEQDAALADLILVTGKRRTTEMADELAPPPGIALPADTAAIAARIPGGALVGNGALSGQLSYRGLTGERVLGRINGQRFATGGPNAMDPPLHYAPSVLVDRVLVARGVAPVSQGPSLAGATDAQLVQARFAQGSSLEPQAHFAAQYRSVDDSYAVGAMLGLASGDWRLGVIGSREEGEDYDFPGGTAGGTSFERDLYGAHAGYRIGDGEVFLEYRRSETGPTGNPPFALDIVYFDTDFLQGGYTGEVVPNVTLDLRLGHVAVRHLMDNQTTRLPAAPAMMARATFADADTTTAEASLRFGSQASYLQVGGDVELVEKFVTITNPANAAFFIEAQPDLQSDRYGAFVQWRGSAGAARFELGARIDRTEQSAGIPQLGAAIPMGPRPLAAAFAAADRERRATTVDAVARFWAPMGAITPRLTLARKERVPSLLERFGWLPTEASFGLADGNIYVGNLDLEPETALMAEAGFDLAADGFSIRPTVYYRRVDNFIQGVPYDDTVGVVDSPVEMVAAMNGDPTPLRFDNTDAELIGADLDFALRPADRLEIAGTASFVRARRRDIDDDLYRIPPANLRLSAVWSEDRFSFGTELLAASGQGRVSVSNDEQPSDGYAVVGVFGRYRLGEGVMLVAGLENLFDAYYQPHLSGRSRVGASDVPVTERLPGPGRDAWVRMSARF</sequence>
<dbReference type="InterPro" id="IPR036942">
    <property type="entry name" value="Beta-barrel_TonB_sf"/>
</dbReference>
<keyword evidence="6" id="KW-0472">Membrane</keyword>
<keyword evidence="11" id="KW-1185">Reference proteome</keyword>
<gene>
    <name evidence="10" type="ORF">GCM10023208_03230</name>
</gene>
<feature type="chain" id="PRO_5047123073" evidence="8">
    <location>
        <begin position="25"/>
        <end position="705"/>
    </location>
</feature>